<organism evidence="5 6">
    <name type="scientific">Bdellovibrio bacteriovorus</name>
    <dbReference type="NCBI Taxonomy" id="959"/>
    <lineage>
        <taxon>Bacteria</taxon>
        <taxon>Pseudomonadati</taxon>
        <taxon>Bdellovibrionota</taxon>
        <taxon>Bdellovibrionia</taxon>
        <taxon>Bdellovibrionales</taxon>
        <taxon>Pseudobdellovibrionaceae</taxon>
        <taxon>Bdellovibrio</taxon>
    </lineage>
</organism>
<evidence type="ECO:0000259" key="4">
    <source>
        <dbReference type="Pfam" id="PF13677"/>
    </source>
</evidence>
<keyword evidence="6" id="KW-1185">Reference proteome</keyword>
<dbReference type="InterPro" id="IPR025713">
    <property type="entry name" value="MotB-like_N_dom"/>
</dbReference>
<dbReference type="Proteomes" id="UP000075320">
    <property type="component" value="Unassembled WGS sequence"/>
</dbReference>
<evidence type="ECO:0000256" key="2">
    <source>
        <dbReference type="ARBA" id="ARBA00023136"/>
    </source>
</evidence>
<feature type="region of interest" description="Disordered" evidence="3">
    <location>
        <begin position="287"/>
        <end position="326"/>
    </location>
</feature>
<reference evidence="5 6" key="1">
    <citation type="submission" date="2016-03" db="EMBL/GenBank/DDBJ databases">
        <authorList>
            <person name="Ploux O."/>
        </authorList>
    </citation>
    <scope>NUCLEOTIDE SEQUENCE [LARGE SCALE GENOMIC DNA]</scope>
    <source>
        <strain evidence="5 6">R0</strain>
    </source>
</reference>
<feature type="compositionally biased region" description="Basic and acidic residues" evidence="3">
    <location>
        <begin position="299"/>
        <end position="326"/>
    </location>
</feature>
<comment type="caution">
    <text evidence="5">The sequence shown here is derived from an EMBL/GenBank/DDBJ whole genome shotgun (WGS) entry which is preliminary data.</text>
</comment>
<dbReference type="OrthoDB" id="5290031at2"/>
<protein>
    <submittedName>
        <fullName evidence="5">Chemotaxis protein MotB</fullName>
    </submittedName>
</protein>
<evidence type="ECO:0000256" key="1">
    <source>
        <dbReference type="ARBA" id="ARBA00004370"/>
    </source>
</evidence>
<dbReference type="EMBL" id="LUKE01000001">
    <property type="protein sequence ID" value="KYG66095.1"/>
    <property type="molecule type" value="Genomic_DNA"/>
</dbReference>
<evidence type="ECO:0000313" key="5">
    <source>
        <dbReference type="EMBL" id="KYG66095.1"/>
    </source>
</evidence>
<comment type="subcellular location">
    <subcellularLocation>
        <location evidence="1">Membrane</location>
    </subcellularLocation>
</comment>
<dbReference type="GO" id="GO:0016020">
    <property type="term" value="C:membrane"/>
    <property type="evidence" value="ECO:0007669"/>
    <property type="project" value="UniProtKB-SubCell"/>
</dbReference>
<sequence length="326" mass="35886">MAEKKQTIVIKKIIVSGGGGHGGSWKVALADFMTALMAFFLVMWIVGQSEETKKAVSDYFSTPSIIEYNFYNFGTEITLEKLFLDLLNEPLKAFQSFMEPADKTPNLLDMGSTKVVAAYMADKMTDVAKNVVVTPDGFDFDIPDYMLFERGSAQPNSKFVSVMDKIKGVTTGLKDADIKITSGLFVQAVPDSSVMSANKVASERFDIVRNKILASLESNTVTVDGGINVKEKRGEIDPAKLVGFIRIKISQKEITSDGRKPRKLDALFGPSRVDMSVYDNFVNQVSNRKKASAPSAKETQGEALKRQVDEHLKEETGIKDPSSHSE</sequence>
<name>A0A150WPH7_BDEBC</name>
<keyword evidence="2" id="KW-0472">Membrane</keyword>
<evidence type="ECO:0000313" key="6">
    <source>
        <dbReference type="Proteomes" id="UP000075320"/>
    </source>
</evidence>
<evidence type="ECO:0000256" key="3">
    <source>
        <dbReference type="SAM" id="MobiDB-lite"/>
    </source>
</evidence>
<dbReference type="AlphaFoldDB" id="A0A150WPH7"/>
<feature type="domain" description="Motility protein B-like N-terminal" evidence="4">
    <location>
        <begin position="17"/>
        <end position="62"/>
    </location>
</feature>
<dbReference type="RefSeq" id="WP_061833661.1">
    <property type="nucleotide sequence ID" value="NZ_LUKE01000001.1"/>
</dbReference>
<proteinExistence type="predicted"/>
<accession>A0A150WPH7</accession>
<dbReference type="Pfam" id="PF13677">
    <property type="entry name" value="MotB_plug"/>
    <property type="match status" value="1"/>
</dbReference>
<gene>
    <name evidence="5" type="ORF">AZI86_03245</name>
</gene>